<dbReference type="Pfam" id="PF13912">
    <property type="entry name" value="zf-C2H2_6"/>
    <property type="match status" value="1"/>
</dbReference>
<accession>A0A218WUW1</accession>
<dbReference type="AlphaFoldDB" id="A0A218WUW1"/>
<name>A0A218WUW1_PUNGR</name>
<dbReference type="GO" id="GO:0005634">
    <property type="term" value="C:nucleus"/>
    <property type="evidence" value="ECO:0007669"/>
    <property type="project" value="TreeGrafter"/>
</dbReference>
<proteinExistence type="predicted"/>
<dbReference type="InterPro" id="IPR013087">
    <property type="entry name" value="Znf_C2H2_type"/>
</dbReference>
<dbReference type="SUPFAM" id="SSF57667">
    <property type="entry name" value="beta-beta-alpha zinc fingers"/>
    <property type="match status" value="1"/>
</dbReference>
<evidence type="ECO:0000256" key="2">
    <source>
        <dbReference type="SAM" id="MobiDB-lite"/>
    </source>
</evidence>
<dbReference type="GO" id="GO:0000976">
    <property type="term" value="F:transcription cis-regulatory region binding"/>
    <property type="evidence" value="ECO:0007669"/>
    <property type="project" value="TreeGrafter"/>
</dbReference>
<keyword evidence="1" id="KW-0862">Zinc</keyword>
<dbReference type="PROSITE" id="PS00028">
    <property type="entry name" value="ZINC_FINGER_C2H2_1"/>
    <property type="match status" value="1"/>
</dbReference>
<evidence type="ECO:0000259" key="3">
    <source>
        <dbReference type="PROSITE" id="PS50157"/>
    </source>
</evidence>
<reference evidence="5 7" key="3">
    <citation type="submission" date="2017-11" db="EMBL/GenBank/DDBJ databases">
        <title>De-novo sequencing of pomegranate (Punica granatum L.) genome.</title>
        <authorList>
            <person name="Akparov Z."/>
            <person name="Amiraslanov A."/>
            <person name="Hajiyeva S."/>
            <person name="Abbasov M."/>
            <person name="Kaur K."/>
            <person name="Hamwieh A."/>
            <person name="Solovyev V."/>
            <person name="Salamov A."/>
            <person name="Braich B."/>
            <person name="Kosarev P."/>
            <person name="Mahmoud A."/>
            <person name="Hajiyev E."/>
            <person name="Babayeva S."/>
            <person name="Izzatullayeva V."/>
            <person name="Mammadov A."/>
            <person name="Mammadov A."/>
            <person name="Sharifova S."/>
            <person name="Ojaghi J."/>
            <person name="Eynullazada K."/>
            <person name="Bayramov B."/>
            <person name="Abdulazimova A."/>
            <person name="Shahmuradov I."/>
        </authorList>
    </citation>
    <scope>NUCLEOTIDE SEQUENCE [LARGE SCALE GENOMIC DNA]</scope>
    <source>
        <strain evidence="5">AG2017</strain>
        <strain evidence="7">cv. AG2017</strain>
        <tissue evidence="5">Leaf</tissue>
    </source>
</reference>
<dbReference type="InterPro" id="IPR044299">
    <property type="entry name" value="GIS3/ZFP5/ZFP6"/>
</dbReference>
<evidence type="ECO:0000256" key="1">
    <source>
        <dbReference type="PROSITE-ProRule" id="PRU00042"/>
    </source>
</evidence>
<keyword evidence="7" id="KW-1185">Reference proteome</keyword>
<dbReference type="GO" id="GO:0009736">
    <property type="term" value="P:cytokinin-activated signaling pathway"/>
    <property type="evidence" value="ECO:0007669"/>
    <property type="project" value="TreeGrafter"/>
</dbReference>
<feature type="region of interest" description="Disordered" evidence="2">
    <location>
        <begin position="212"/>
        <end position="235"/>
    </location>
</feature>
<dbReference type="STRING" id="22663.A0A218WUW1"/>
<evidence type="ECO:0000313" key="5">
    <source>
        <dbReference type="EMBL" id="PKI56211.1"/>
    </source>
</evidence>
<dbReference type="GO" id="GO:0008270">
    <property type="term" value="F:zinc ion binding"/>
    <property type="evidence" value="ECO:0007669"/>
    <property type="project" value="UniProtKB-KW"/>
</dbReference>
<dbReference type="Gene3D" id="3.30.160.60">
    <property type="entry name" value="Classic Zinc Finger"/>
    <property type="match status" value="1"/>
</dbReference>
<dbReference type="Proteomes" id="UP000197138">
    <property type="component" value="Unassembled WGS sequence"/>
</dbReference>
<dbReference type="PROSITE" id="PS50157">
    <property type="entry name" value="ZINC_FINGER_C2H2_2"/>
    <property type="match status" value="1"/>
</dbReference>
<dbReference type="GO" id="GO:0003700">
    <property type="term" value="F:DNA-binding transcription factor activity"/>
    <property type="evidence" value="ECO:0007669"/>
    <property type="project" value="TreeGrafter"/>
</dbReference>
<reference evidence="6" key="1">
    <citation type="journal article" date="2017" name="Plant J.">
        <title>The pomegranate (Punica granatum L.) genome and the genomics of punicalagin biosynthesis.</title>
        <authorList>
            <person name="Qin G."/>
            <person name="Xu C."/>
            <person name="Ming R."/>
            <person name="Tang H."/>
            <person name="Guyot R."/>
            <person name="Kramer E.M."/>
            <person name="Hu Y."/>
            <person name="Yi X."/>
            <person name="Qi Y."/>
            <person name="Xu X."/>
            <person name="Gao Z."/>
            <person name="Pan H."/>
            <person name="Jian J."/>
            <person name="Tian Y."/>
            <person name="Yue Z."/>
            <person name="Xu Y."/>
        </authorList>
    </citation>
    <scope>NUCLEOTIDE SEQUENCE [LARGE SCALE GENOMIC DNA]</scope>
    <source>
        <strain evidence="6">cv. Dabenzi</strain>
    </source>
</reference>
<gene>
    <name evidence="4" type="ORF">CDL15_Pgr009666</name>
    <name evidence="5" type="ORF">CRG98_023406</name>
</gene>
<keyword evidence="1" id="KW-0479">Metal-binding</keyword>
<evidence type="ECO:0000313" key="6">
    <source>
        <dbReference type="Proteomes" id="UP000197138"/>
    </source>
</evidence>
<organism evidence="4 6">
    <name type="scientific">Punica granatum</name>
    <name type="common">Pomegranate</name>
    <dbReference type="NCBI Taxonomy" id="22663"/>
    <lineage>
        <taxon>Eukaryota</taxon>
        <taxon>Viridiplantae</taxon>
        <taxon>Streptophyta</taxon>
        <taxon>Embryophyta</taxon>
        <taxon>Tracheophyta</taxon>
        <taxon>Spermatophyta</taxon>
        <taxon>Magnoliopsida</taxon>
        <taxon>eudicotyledons</taxon>
        <taxon>Gunneridae</taxon>
        <taxon>Pentapetalae</taxon>
        <taxon>rosids</taxon>
        <taxon>malvids</taxon>
        <taxon>Myrtales</taxon>
        <taxon>Lythraceae</taxon>
        <taxon>Punica</taxon>
    </lineage>
</organism>
<dbReference type="EMBL" id="MTKT01003224">
    <property type="protein sequence ID" value="OWM76021.1"/>
    <property type="molecule type" value="Genomic_DNA"/>
</dbReference>
<sequence>MSRETATRDVVSNLSSTSGDGNNAIFSSNSNKLRLFGFELIDPLSSIKPVADGDGESVNSSSIPGNLPENSTGKRFECQYCLKEFANSQALGGHQNAHKKERMKKKRLQLQARKAGLSYYYLKPASQNKLRYLTNYDDGDMVTWPYHHQFVVGHEESSSASQISFSTLDQPEAAYDLIGSRWAANWQARYDLSAAGNNISFQVQENQNNLGLTHTDAAGSSPGEDHRHSLTSTVTNQSCKSPLDLQLSLGLRSNCLRSSS</sequence>
<comment type="caution">
    <text evidence="4">The sequence shown here is derived from an EMBL/GenBank/DDBJ whole genome shotgun (WGS) entry which is preliminary data.</text>
</comment>
<reference evidence="4" key="2">
    <citation type="submission" date="2017-06" db="EMBL/GenBank/DDBJ databases">
        <title>The pomegranate genome and the genomics of punicalagin biosynthesis.</title>
        <authorList>
            <person name="Xu C."/>
        </authorList>
    </citation>
    <scope>NUCLEOTIDE SEQUENCE [LARGE SCALE GENOMIC DNA]</scope>
    <source>
        <tissue evidence="4">Fresh leaf</tissue>
    </source>
</reference>
<dbReference type="GO" id="GO:0009740">
    <property type="term" value="P:gibberellic acid mediated signaling pathway"/>
    <property type="evidence" value="ECO:0007669"/>
    <property type="project" value="TreeGrafter"/>
</dbReference>
<dbReference type="GO" id="GO:0010090">
    <property type="term" value="P:trichome morphogenesis"/>
    <property type="evidence" value="ECO:0007669"/>
    <property type="project" value="InterPro"/>
</dbReference>
<evidence type="ECO:0000313" key="4">
    <source>
        <dbReference type="EMBL" id="OWM76021.1"/>
    </source>
</evidence>
<dbReference type="OrthoDB" id="1939583at2759"/>
<protein>
    <recommendedName>
        <fullName evidence="3">C2H2-type domain-containing protein</fullName>
    </recommendedName>
</protein>
<dbReference type="PANTHER" id="PTHR46353">
    <property type="entry name" value="ZINC FINGER PROTEIN 5"/>
    <property type="match status" value="1"/>
</dbReference>
<dbReference type="GeneID" id="116209973"/>
<feature type="domain" description="C2H2-type" evidence="3">
    <location>
        <begin position="76"/>
        <end position="103"/>
    </location>
</feature>
<dbReference type="PANTHER" id="PTHR46353:SF5">
    <property type="entry name" value="ZINC FINGER PROTEIN 5"/>
    <property type="match status" value="1"/>
</dbReference>
<dbReference type="EMBL" id="PGOL01001616">
    <property type="protein sequence ID" value="PKI56211.1"/>
    <property type="molecule type" value="Genomic_DNA"/>
</dbReference>
<dbReference type="Proteomes" id="UP000233551">
    <property type="component" value="Unassembled WGS sequence"/>
</dbReference>
<dbReference type="InterPro" id="IPR036236">
    <property type="entry name" value="Znf_C2H2_sf"/>
</dbReference>
<keyword evidence="1" id="KW-0863">Zinc-finger</keyword>
<evidence type="ECO:0000313" key="7">
    <source>
        <dbReference type="Proteomes" id="UP000233551"/>
    </source>
</evidence>